<accession>A0A3B0YW08</accession>
<proteinExistence type="predicted"/>
<dbReference type="Pfam" id="PF06892">
    <property type="entry name" value="Phage_CP76"/>
    <property type="match status" value="2"/>
</dbReference>
<organism evidence="1">
    <name type="scientific">hydrothermal vent metagenome</name>
    <dbReference type="NCBI Taxonomy" id="652676"/>
    <lineage>
        <taxon>unclassified sequences</taxon>
        <taxon>metagenomes</taxon>
        <taxon>ecological metagenomes</taxon>
    </lineage>
</organism>
<evidence type="ECO:0000313" key="1">
    <source>
        <dbReference type="EMBL" id="VAW78439.1"/>
    </source>
</evidence>
<dbReference type="GO" id="GO:0003677">
    <property type="term" value="F:DNA binding"/>
    <property type="evidence" value="ECO:0007669"/>
    <property type="project" value="InterPro"/>
</dbReference>
<sequence length="313" mass="35387">MLSANKMTQHTDSLDNAIAKTGRDFPGGVKSLAKKLSVNPGTLYNKFNPGMPSHRLTLQEALDTMRHSQDVRILEVLCRKTHHACVSQIQFRNTGDMALFDAWTASDIEHGRTAEVIRSALSDEQIDKDEFRGIRSEMFIDFARGLELLDRLNIFSSNPLRKKPPATTDLKQAIFETVQQYPDGLPHLARKLDMRETDLRKKADPDLPNEFPSIHDALKLMQVTENFSLLDTTAHQLNHTCIAIPRYDGDNDMALLDAWSSWSDERSDTISAIHQALNDGEIDQDEIAGVEVNMFRDFETELALLARLRSMIP</sequence>
<gene>
    <name evidence="1" type="ORF">MNBD_GAMMA15-1491</name>
</gene>
<dbReference type="InterPro" id="IPR009679">
    <property type="entry name" value="Phage_186_CII-like"/>
</dbReference>
<dbReference type="AlphaFoldDB" id="A0A3B0YW08"/>
<protein>
    <submittedName>
        <fullName evidence="1">Uncharacterized protein</fullName>
    </submittedName>
</protein>
<dbReference type="EMBL" id="UOFN01000095">
    <property type="protein sequence ID" value="VAW78439.1"/>
    <property type="molecule type" value="Genomic_DNA"/>
</dbReference>
<reference evidence="1" key="1">
    <citation type="submission" date="2018-06" db="EMBL/GenBank/DDBJ databases">
        <authorList>
            <person name="Zhirakovskaya E."/>
        </authorList>
    </citation>
    <scope>NUCLEOTIDE SEQUENCE</scope>
</reference>
<name>A0A3B0YW08_9ZZZZ</name>